<dbReference type="AlphaFoldDB" id="A0A165EMK8"/>
<organism evidence="1 2">
    <name type="scientific">Calocera cornea HHB12733</name>
    <dbReference type="NCBI Taxonomy" id="1353952"/>
    <lineage>
        <taxon>Eukaryota</taxon>
        <taxon>Fungi</taxon>
        <taxon>Dikarya</taxon>
        <taxon>Basidiomycota</taxon>
        <taxon>Agaricomycotina</taxon>
        <taxon>Dacrymycetes</taxon>
        <taxon>Dacrymycetales</taxon>
        <taxon>Dacrymycetaceae</taxon>
        <taxon>Calocera</taxon>
    </lineage>
</organism>
<evidence type="ECO:0000313" key="2">
    <source>
        <dbReference type="Proteomes" id="UP000076842"/>
    </source>
</evidence>
<evidence type="ECO:0000313" key="1">
    <source>
        <dbReference type="EMBL" id="KZT55163.1"/>
    </source>
</evidence>
<accession>A0A165EMK8</accession>
<keyword evidence="2" id="KW-1185">Reference proteome</keyword>
<dbReference type="OrthoDB" id="10597998at2759"/>
<reference evidence="1 2" key="1">
    <citation type="journal article" date="2016" name="Mol. Biol. Evol.">
        <title>Comparative Genomics of Early-Diverging Mushroom-Forming Fungi Provides Insights into the Origins of Lignocellulose Decay Capabilities.</title>
        <authorList>
            <person name="Nagy L.G."/>
            <person name="Riley R."/>
            <person name="Tritt A."/>
            <person name="Adam C."/>
            <person name="Daum C."/>
            <person name="Floudas D."/>
            <person name="Sun H."/>
            <person name="Yadav J.S."/>
            <person name="Pangilinan J."/>
            <person name="Larsson K.H."/>
            <person name="Matsuura K."/>
            <person name="Barry K."/>
            <person name="Labutti K."/>
            <person name="Kuo R."/>
            <person name="Ohm R.A."/>
            <person name="Bhattacharya S.S."/>
            <person name="Shirouzu T."/>
            <person name="Yoshinaga Y."/>
            <person name="Martin F.M."/>
            <person name="Grigoriev I.V."/>
            <person name="Hibbett D.S."/>
        </authorList>
    </citation>
    <scope>NUCLEOTIDE SEQUENCE [LARGE SCALE GENOMIC DNA]</scope>
    <source>
        <strain evidence="1 2">HHB12733</strain>
    </source>
</reference>
<dbReference type="EMBL" id="KV424000">
    <property type="protein sequence ID" value="KZT55163.1"/>
    <property type="molecule type" value="Genomic_DNA"/>
</dbReference>
<evidence type="ECO:0008006" key="3">
    <source>
        <dbReference type="Google" id="ProtNLM"/>
    </source>
</evidence>
<dbReference type="SUPFAM" id="SSF52047">
    <property type="entry name" value="RNI-like"/>
    <property type="match status" value="1"/>
</dbReference>
<proteinExistence type="predicted"/>
<dbReference type="InParanoid" id="A0A165EMK8"/>
<dbReference type="Proteomes" id="UP000076842">
    <property type="component" value="Unassembled WGS sequence"/>
</dbReference>
<dbReference type="Gene3D" id="3.80.10.10">
    <property type="entry name" value="Ribonuclease Inhibitor"/>
    <property type="match status" value="1"/>
</dbReference>
<gene>
    <name evidence="1" type="ORF">CALCODRAFT_518933</name>
</gene>
<name>A0A165EMK8_9BASI</name>
<dbReference type="InterPro" id="IPR032675">
    <property type="entry name" value="LRR_dom_sf"/>
</dbReference>
<protein>
    <recommendedName>
        <fullName evidence="3">F-box domain-containing protein</fullName>
    </recommendedName>
</protein>
<sequence length="302" mass="33913">MHVNGPGALMIPKILLYTPSLQRFHLCDCPAGVDVLASLVQLFGAQLLHLDITLSEEDVPLSLALIGKFVALQRLQLNLHELEDTLTISDGPTTAFHMPKLRSLELNPCNHEEFARFIARGYFPALIELTFKFVHRPVGHQPTTCEAVRLLFEKFGSGLKRISVSAPELEDIAEILFPFMTNVEEITMRLELFPTLLDIARFIPKSVVRLCLETYWNMTAYDHALVSCLDDLHYNAKQLPLSLVVRMLSSGTHPFLWRTVTGTNPSLAGKLLRYSLWLQEEGIQLQDESGMWVGITMGLTGS</sequence>